<name>A0AAN8FQY3_TRICO</name>
<dbReference type="Proteomes" id="UP001331761">
    <property type="component" value="Unassembled WGS sequence"/>
</dbReference>
<evidence type="ECO:0000313" key="1">
    <source>
        <dbReference type="EMBL" id="KAK5980375.1"/>
    </source>
</evidence>
<dbReference type="AlphaFoldDB" id="A0AAN8FQY3"/>
<protein>
    <submittedName>
        <fullName evidence="1">Uncharacterized protein</fullName>
    </submittedName>
</protein>
<organism evidence="1 2">
    <name type="scientific">Trichostrongylus colubriformis</name>
    <name type="common">Black scour worm</name>
    <dbReference type="NCBI Taxonomy" id="6319"/>
    <lineage>
        <taxon>Eukaryota</taxon>
        <taxon>Metazoa</taxon>
        <taxon>Ecdysozoa</taxon>
        <taxon>Nematoda</taxon>
        <taxon>Chromadorea</taxon>
        <taxon>Rhabditida</taxon>
        <taxon>Rhabditina</taxon>
        <taxon>Rhabditomorpha</taxon>
        <taxon>Strongyloidea</taxon>
        <taxon>Trichostrongylidae</taxon>
        <taxon>Trichostrongylus</taxon>
    </lineage>
</organism>
<proteinExistence type="predicted"/>
<feature type="non-terminal residue" evidence="1">
    <location>
        <position position="82"/>
    </location>
</feature>
<dbReference type="EMBL" id="WIXE01007498">
    <property type="protein sequence ID" value="KAK5980375.1"/>
    <property type="molecule type" value="Genomic_DNA"/>
</dbReference>
<reference evidence="1 2" key="1">
    <citation type="submission" date="2019-10" db="EMBL/GenBank/DDBJ databases">
        <title>Assembly and Annotation for the nematode Trichostrongylus colubriformis.</title>
        <authorList>
            <person name="Martin J."/>
        </authorList>
    </citation>
    <scope>NUCLEOTIDE SEQUENCE [LARGE SCALE GENOMIC DNA]</scope>
    <source>
        <strain evidence="1">G859</strain>
        <tissue evidence="1">Whole worm</tissue>
    </source>
</reference>
<gene>
    <name evidence="1" type="ORF">GCK32_022515</name>
</gene>
<evidence type="ECO:0000313" key="2">
    <source>
        <dbReference type="Proteomes" id="UP001331761"/>
    </source>
</evidence>
<accession>A0AAN8FQY3</accession>
<sequence>MRYMTCLEPSGFTNIKVDYKSDEKAGEYQLISCMRPLSDEVRKSPRTGRNSAPTVLISTTYSTYQYMFSSVRRERRRSGHGW</sequence>
<comment type="caution">
    <text evidence="1">The sequence shown here is derived from an EMBL/GenBank/DDBJ whole genome shotgun (WGS) entry which is preliminary data.</text>
</comment>
<keyword evidence="2" id="KW-1185">Reference proteome</keyword>